<comment type="similarity">
    <text evidence="2 9">Belongs to the acyl-CoA dehydrogenase family.</text>
</comment>
<sequence>MPIKLTPEQARLRGLAREVAEGSIRARAAETDRTEAYPWENLREMTRAGLIGHTIPKAYGGAGGSFLDAVLIVEEMARVCGVSGRIAVEANMGAISAVMQYGTEEQKQLAARIVLAGDKPAICITEPGAGSAATEMTTSAVRHGNTYVLNGRKHWITGAGVSKLHLVFARVFDEAGQEQGIGGFIIARDVPGVPETPGFRIGRREPTMGLRGIPESEVILEDAEVPASMALRPPGGWRRGFAELMDAYNSQRVGAGTVALGIAQGAYELALDHAGAREQFGRPIAEFQGLQWMLADMSIQLNAARLSLHDAAASADPFPDPLLAAQAKVLASEMAIRVTNDALQVFGARGYSRDLPLERMVRDARMFTIGGGTAQILRTQIASRILGRKFPQGRDGYRGEALRPAAE</sequence>
<dbReference type="InterPro" id="IPR009075">
    <property type="entry name" value="AcylCo_DH/oxidase_C"/>
</dbReference>
<comment type="caution">
    <text evidence="13">The sequence shown here is derived from an EMBL/GenBank/DDBJ whole genome shotgun (WGS) entry which is preliminary data.</text>
</comment>
<dbReference type="InterPro" id="IPR009100">
    <property type="entry name" value="AcylCoA_DH/oxidase_NM_dom_sf"/>
</dbReference>
<feature type="domain" description="Acyl-CoA oxidase/dehydrogenase middle" evidence="11">
    <location>
        <begin position="121"/>
        <end position="222"/>
    </location>
</feature>
<dbReference type="RefSeq" id="WP_099095082.1">
    <property type="nucleotide sequence ID" value="NZ_PDNU01000010.1"/>
</dbReference>
<dbReference type="AlphaFoldDB" id="A0A2C7AED2"/>
<dbReference type="PIRSF" id="PIRSF016578">
    <property type="entry name" value="HsaA"/>
    <property type="match status" value="1"/>
</dbReference>
<keyword evidence="3 9" id="KW-0285">Flavoprotein</keyword>
<evidence type="ECO:0000313" key="14">
    <source>
        <dbReference type="Proteomes" id="UP000223527"/>
    </source>
</evidence>
<dbReference type="InterPro" id="IPR037069">
    <property type="entry name" value="AcylCoA_DH/ox_N_sf"/>
</dbReference>
<reference evidence="13 14" key="1">
    <citation type="submission" date="2017-10" db="EMBL/GenBank/DDBJ databases">
        <authorList>
            <person name="Banno H."/>
            <person name="Chua N.-H."/>
        </authorList>
    </citation>
    <scope>NUCLEOTIDE SEQUENCE [LARGE SCALE GENOMIC DNA]</scope>
    <source>
        <strain evidence="13 14">YW11</strain>
    </source>
</reference>
<comment type="catalytic activity">
    <reaction evidence="5">
        <text>3-sulfinopropanoyl-CoA + H2O = propanoyl-CoA + sulfite + H(+)</text>
        <dbReference type="Rhea" id="RHEA:41624"/>
        <dbReference type="ChEBI" id="CHEBI:15377"/>
        <dbReference type="ChEBI" id="CHEBI:15378"/>
        <dbReference type="ChEBI" id="CHEBI:17359"/>
        <dbReference type="ChEBI" id="CHEBI:57392"/>
        <dbReference type="ChEBI" id="CHEBI:78349"/>
        <dbReference type="EC" id="3.13.1.4"/>
    </reaction>
    <physiologicalReaction direction="left-to-right" evidence="5">
        <dbReference type="Rhea" id="RHEA:41625"/>
    </physiologicalReaction>
</comment>
<evidence type="ECO:0000313" key="13">
    <source>
        <dbReference type="EMBL" id="PHK95486.1"/>
    </source>
</evidence>
<keyword evidence="9" id="KW-0560">Oxidoreductase</keyword>
<evidence type="ECO:0000259" key="10">
    <source>
        <dbReference type="Pfam" id="PF00441"/>
    </source>
</evidence>
<dbReference type="EMBL" id="PDNU01000010">
    <property type="protein sequence ID" value="PHK95486.1"/>
    <property type="molecule type" value="Genomic_DNA"/>
</dbReference>
<dbReference type="InterPro" id="IPR036250">
    <property type="entry name" value="AcylCo_DH-like_C"/>
</dbReference>
<dbReference type="SUPFAM" id="SSF56645">
    <property type="entry name" value="Acyl-CoA dehydrogenase NM domain-like"/>
    <property type="match status" value="1"/>
</dbReference>
<dbReference type="Gene3D" id="1.10.540.10">
    <property type="entry name" value="Acyl-CoA dehydrogenase/oxidase, N-terminal domain"/>
    <property type="match status" value="1"/>
</dbReference>
<keyword evidence="14" id="KW-1185">Reference proteome</keyword>
<gene>
    <name evidence="13" type="ORF">CR162_08350</name>
</gene>
<dbReference type="Gene3D" id="1.20.140.10">
    <property type="entry name" value="Butyryl-CoA Dehydrogenase, subunit A, domain 3"/>
    <property type="match status" value="1"/>
</dbReference>
<evidence type="ECO:0000256" key="7">
    <source>
        <dbReference type="ARBA" id="ARBA00068311"/>
    </source>
</evidence>
<dbReference type="InterPro" id="IPR013786">
    <property type="entry name" value="AcylCoA_DH/ox_N"/>
</dbReference>
<feature type="domain" description="Acyl-CoA dehydrogenase/oxidase N-terminal" evidence="12">
    <location>
        <begin position="6"/>
        <end position="108"/>
    </location>
</feature>
<dbReference type="PANTHER" id="PTHR43884:SF12">
    <property type="entry name" value="ISOVALERYL-COA DEHYDROGENASE, MITOCHONDRIAL-RELATED"/>
    <property type="match status" value="1"/>
</dbReference>
<protein>
    <recommendedName>
        <fullName evidence="7">3-sulfinopropanoyl-CoA desulfinase</fullName>
        <ecNumber evidence="6">3.13.1.4</ecNumber>
    </recommendedName>
    <alternativeName>
        <fullName evidence="8">3-sulfinopropionyl coenzyme A desulfinase</fullName>
    </alternativeName>
</protein>
<organism evidence="13 14">
    <name type="scientific">Teichococcus rhizosphaerae</name>
    <dbReference type="NCBI Taxonomy" id="1335062"/>
    <lineage>
        <taxon>Bacteria</taxon>
        <taxon>Pseudomonadati</taxon>
        <taxon>Pseudomonadota</taxon>
        <taxon>Alphaproteobacteria</taxon>
        <taxon>Acetobacterales</taxon>
        <taxon>Roseomonadaceae</taxon>
        <taxon>Roseomonas</taxon>
    </lineage>
</organism>
<dbReference type="InterPro" id="IPR006091">
    <property type="entry name" value="Acyl-CoA_Oxase/DH_mid-dom"/>
</dbReference>
<evidence type="ECO:0000256" key="5">
    <source>
        <dbReference type="ARBA" id="ARBA00052938"/>
    </source>
</evidence>
<evidence type="ECO:0000256" key="8">
    <source>
        <dbReference type="ARBA" id="ARBA00075603"/>
    </source>
</evidence>
<dbReference type="OrthoDB" id="5510711at2"/>
<dbReference type="SUPFAM" id="SSF47203">
    <property type="entry name" value="Acyl-CoA dehydrogenase C-terminal domain-like"/>
    <property type="match status" value="1"/>
</dbReference>
<evidence type="ECO:0000256" key="4">
    <source>
        <dbReference type="ARBA" id="ARBA00022827"/>
    </source>
</evidence>
<feature type="domain" description="Acyl-CoA dehydrogenase/oxidase C-terminal" evidence="10">
    <location>
        <begin position="239"/>
        <end position="386"/>
    </location>
</feature>
<evidence type="ECO:0000256" key="9">
    <source>
        <dbReference type="RuleBase" id="RU362125"/>
    </source>
</evidence>
<dbReference type="Pfam" id="PF02770">
    <property type="entry name" value="Acyl-CoA_dh_M"/>
    <property type="match status" value="1"/>
</dbReference>
<evidence type="ECO:0000256" key="3">
    <source>
        <dbReference type="ARBA" id="ARBA00022630"/>
    </source>
</evidence>
<dbReference type="Pfam" id="PF00441">
    <property type="entry name" value="Acyl-CoA_dh_1"/>
    <property type="match status" value="1"/>
</dbReference>
<dbReference type="InterPro" id="IPR046373">
    <property type="entry name" value="Acyl-CoA_Oxase/DH_mid-dom_sf"/>
</dbReference>
<accession>A0A2C7AED2</accession>
<evidence type="ECO:0000256" key="6">
    <source>
        <dbReference type="ARBA" id="ARBA00066461"/>
    </source>
</evidence>
<dbReference type="PANTHER" id="PTHR43884">
    <property type="entry name" value="ACYL-COA DEHYDROGENASE"/>
    <property type="match status" value="1"/>
</dbReference>
<comment type="cofactor">
    <cofactor evidence="1 9">
        <name>FAD</name>
        <dbReference type="ChEBI" id="CHEBI:57692"/>
    </cofactor>
</comment>
<dbReference type="Pfam" id="PF02771">
    <property type="entry name" value="Acyl-CoA_dh_N"/>
    <property type="match status" value="1"/>
</dbReference>
<evidence type="ECO:0000256" key="1">
    <source>
        <dbReference type="ARBA" id="ARBA00001974"/>
    </source>
</evidence>
<proteinExistence type="inferred from homology"/>
<dbReference type="NCBIfam" id="NF042439">
    <property type="entry name" value="SulpropCoADesulf"/>
    <property type="match status" value="1"/>
</dbReference>
<evidence type="ECO:0000259" key="12">
    <source>
        <dbReference type="Pfam" id="PF02771"/>
    </source>
</evidence>
<dbReference type="GO" id="GO:0003995">
    <property type="term" value="F:acyl-CoA dehydrogenase activity"/>
    <property type="evidence" value="ECO:0007669"/>
    <property type="project" value="TreeGrafter"/>
</dbReference>
<dbReference type="Proteomes" id="UP000223527">
    <property type="component" value="Unassembled WGS sequence"/>
</dbReference>
<dbReference type="FunFam" id="1.20.140.10:FF:000004">
    <property type="entry name" value="Acyl-CoA dehydrogenase FadE25"/>
    <property type="match status" value="1"/>
</dbReference>
<dbReference type="Gene3D" id="2.40.110.10">
    <property type="entry name" value="Butyryl-CoA Dehydrogenase, subunit A, domain 2"/>
    <property type="match status" value="1"/>
</dbReference>
<dbReference type="GO" id="GO:0050660">
    <property type="term" value="F:flavin adenine dinucleotide binding"/>
    <property type="evidence" value="ECO:0007669"/>
    <property type="project" value="InterPro"/>
</dbReference>
<name>A0A2C7AED2_9PROT</name>
<keyword evidence="4 9" id="KW-0274">FAD</keyword>
<evidence type="ECO:0000256" key="2">
    <source>
        <dbReference type="ARBA" id="ARBA00009347"/>
    </source>
</evidence>
<dbReference type="EC" id="3.13.1.4" evidence="6"/>
<dbReference type="InterPro" id="IPR050032">
    <property type="entry name" value="AcdA"/>
</dbReference>
<evidence type="ECO:0000259" key="11">
    <source>
        <dbReference type="Pfam" id="PF02770"/>
    </source>
</evidence>